<evidence type="ECO:0008006" key="3">
    <source>
        <dbReference type="Google" id="ProtNLM"/>
    </source>
</evidence>
<dbReference type="InterPro" id="IPR011467">
    <property type="entry name" value="DUF1573"/>
</dbReference>
<dbReference type="OrthoDB" id="826619at2"/>
<dbReference type="PANTHER" id="PTHR37833:SF1">
    <property type="entry name" value="SIGNAL PEPTIDE PROTEIN"/>
    <property type="match status" value="1"/>
</dbReference>
<comment type="caution">
    <text evidence="1">The sequence shown here is derived from an EMBL/GenBank/DDBJ whole genome shotgun (WGS) entry which is preliminary data.</text>
</comment>
<evidence type="ECO:0000313" key="1">
    <source>
        <dbReference type="EMBL" id="ERJ60130.1"/>
    </source>
</evidence>
<dbReference type="eggNOG" id="ENOG502Z9VK">
    <property type="taxonomic scope" value="Bacteria"/>
</dbReference>
<keyword evidence="2" id="KW-1185">Reference proteome</keyword>
<dbReference type="RefSeq" id="WP_021069630.1">
    <property type="nucleotide sequence ID" value="NZ_ATDL01000010.1"/>
</dbReference>
<dbReference type="PATRIC" id="fig|1346330.5.peg.1449"/>
<dbReference type="STRING" id="1346330.M472_15300"/>
<dbReference type="PANTHER" id="PTHR37833">
    <property type="entry name" value="LIPOPROTEIN-RELATED"/>
    <property type="match status" value="1"/>
</dbReference>
<dbReference type="Gene3D" id="2.60.40.10">
    <property type="entry name" value="Immunoglobulins"/>
    <property type="match status" value="1"/>
</dbReference>
<sequence length="228" mass="26235">MKEAFQNTFNKRIFFDDGKGLFLNQYEAKEVSSAVKIDFLNIQIQSYLNYEKKESLDPDELDRLRKSVNTYPYFFNTYLLYQFTKDERLLDQLMQRHNTNIDQFLYTGLKKSLISTEELQSIDSLGPKLELDRYALQFGEGQPSDKKTVVVKVKNTGVKDLLLTEVVPSCNCVSANWDKKPIPPGGQGTVALTYELRNIGNYIQQVTFFSNVLEEPAVFIIEGVVKNK</sequence>
<name>U2HXZ2_9SPHI</name>
<dbReference type="Pfam" id="PF07610">
    <property type="entry name" value="DUF1573"/>
    <property type="match status" value="1"/>
</dbReference>
<reference evidence="1 2" key="1">
    <citation type="journal article" date="2013" name="Genome Announc.">
        <title>The Draft Genome Sequence of Sphingomonas paucimobilis Strain HER1398 (Proteobacteria), Host to the Giant PAU Phage, Indicates That It Is a Member of the Genus Sphingobacterium (Bacteroidetes).</title>
        <authorList>
            <person name="White R.A.III."/>
            <person name="Suttle C.A."/>
        </authorList>
    </citation>
    <scope>NUCLEOTIDE SEQUENCE [LARGE SCALE GENOMIC DNA]</scope>
    <source>
        <strain evidence="1 2">HER1398</strain>
    </source>
</reference>
<dbReference type="AlphaFoldDB" id="U2HXZ2"/>
<dbReference type="Proteomes" id="UP000016584">
    <property type="component" value="Unassembled WGS sequence"/>
</dbReference>
<proteinExistence type="predicted"/>
<evidence type="ECO:0000313" key="2">
    <source>
        <dbReference type="Proteomes" id="UP000016584"/>
    </source>
</evidence>
<dbReference type="EMBL" id="ATDL01000010">
    <property type="protein sequence ID" value="ERJ60130.1"/>
    <property type="molecule type" value="Genomic_DNA"/>
</dbReference>
<organism evidence="1 2">
    <name type="scientific">Sphingobacterium paucimobilis HER1398</name>
    <dbReference type="NCBI Taxonomy" id="1346330"/>
    <lineage>
        <taxon>Bacteria</taxon>
        <taxon>Pseudomonadati</taxon>
        <taxon>Bacteroidota</taxon>
        <taxon>Sphingobacteriia</taxon>
        <taxon>Sphingobacteriales</taxon>
        <taxon>Sphingobacteriaceae</taxon>
        <taxon>Sphingobacterium</taxon>
    </lineage>
</organism>
<protein>
    <recommendedName>
        <fullName evidence="3">DUF1573 domain-containing protein</fullName>
    </recommendedName>
</protein>
<gene>
    <name evidence="1" type="ORF">M472_15300</name>
</gene>
<accession>U2HXZ2</accession>
<dbReference type="InterPro" id="IPR013783">
    <property type="entry name" value="Ig-like_fold"/>
</dbReference>